<dbReference type="AlphaFoldDB" id="A0A0F9DGG2"/>
<dbReference type="EMBL" id="LAZR01039503">
    <property type="protein sequence ID" value="KKL16846.1"/>
    <property type="molecule type" value="Genomic_DNA"/>
</dbReference>
<organism evidence="1">
    <name type="scientific">marine sediment metagenome</name>
    <dbReference type="NCBI Taxonomy" id="412755"/>
    <lineage>
        <taxon>unclassified sequences</taxon>
        <taxon>metagenomes</taxon>
        <taxon>ecological metagenomes</taxon>
    </lineage>
</organism>
<reference evidence="1" key="1">
    <citation type="journal article" date="2015" name="Nature">
        <title>Complex archaea that bridge the gap between prokaryotes and eukaryotes.</title>
        <authorList>
            <person name="Spang A."/>
            <person name="Saw J.H."/>
            <person name="Jorgensen S.L."/>
            <person name="Zaremba-Niedzwiedzka K."/>
            <person name="Martijn J."/>
            <person name="Lind A.E."/>
            <person name="van Eijk R."/>
            <person name="Schleper C."/>
            <person name="Guy L."/>
            <person name="Ettema T.J."/>
        </authorList>
    </citation>
    <scope>NUCLEOTIDE SEQUENCE</scope>
</reference>
<protein>
    <submittedName>
        <fullName evidence="1">Uncharacterized protein</fullName>
    </submittedName>
</protein>
<feature type="non-terminal residue" evidence="1">
    <location>
        <position position="47"/>
    </location>
</feature>
<gene>
    <name evidence="1" type="ORF">LCGC14_2491450</name>
</gene>
<evidence type="ECO:0000313" key="1">
    <source>
        <dbReference type="EMBL" id="KKL16846.1"/>
    </source>
</evidence>
<accession>A0A0F9DGG2</accession>
<proteinExistence type="predicted"/>
<name>A0A0F9DGG2_9ZZZZ</name>
<comment type="caution">
    <text evidence="1">The sequence shown here is derived from an EMBL/GenBank/DDBJ whole genome shotgun (WGS) entry which is preliminary data.</text>
</comment>
<sequence length="47" mass="5895">MYWREGRAPTPFLEELFRKIAEWMNSIYHVISQRYELSEDIRAWYDP</sequence>